<dbReference type="PANTHER" id="PTHR43428:SF1">
    <property type="entry name" value="ARSENATE REDUCTASE"/>
    <property type="match status" value="1"/>
</dbReference>
<sequence>MRTALPADRQELVNGLADRVEAQMSQSLPARITFICTHNSRRSQFAQVWAQTAAAYFGMTRDDVVCYSGGTEATACNPRTIASLARAGFVVTEDLTMETGAEENRVYDIAYSQAHRPVKCFSKVYDTCENPSANYIAVMCCDHAEANCPVVRGASLRVPMFYTDPKVSDDSSDEAATYDLRNRQIATEMWIVMGEVAERRQTKQRSVAGGNDQLVK</sequence>
<protein>
    <submittedName>
        <fullName evidence="3">Protein tyrosine phosphatase</fullName>
    </submittedName>
</protein>
<dbReference type="EMBL" id="JAMQBK010000086">
    <property type="protein sequence ID" value="MCM2374467.1"/>
    <property type="molecule type" value="Genomic_DNA"/>
</dbReference>
<comment type="caution">
    <text evidence="3">The sequence shown here is derived from an EMBL/GenBank/DDBJ whole genome shotgun (WGS) entry which is preliminary data.</text>
</comment>
<evidence type="ECO:0000313" key="3">
    <source>
        <dbReference type="EMBL" id="MCM2374467.1"/>
    </source>
</evidence>
<feature type="domain" description="Phosphotyrosine protein phosphatase I" evidence="2">
    <location>
        <begin position="30"/>
        <end position="138"/>
    </location>
</feature>
<dbReference type="Proteomes" id="UP001202961">
    <property type="component" value="Unassembled WGS sequence"/>
</dbReference>
<name>A0ABT0UBU6_9BACT</name>
<gene>
    <name evidence="3" type="ORF">NB063_27930</name>
</gene>
<evidence type="ECO:0000256" key="1">
    <source>
        <dbReference type="ARBA" id="ARBA00022849"/>
    </source>
</evidence>
<keyword evidence="1" id="KW-0059">Arsenical resistance</keyword>
<dbReference type="InterPro" id="IPR023485">
    <property type="entry name" value="Ptyr_pPase"/>
</dbReference>
<dbReference type="SMART" id="SM00226">
    <property type="entry name" value="LMWPc"/>
    <property type="match status" value="1"/>
</dbReference>
<accession>A0ABT0UBU6</accession>
<organism evidence="3 4">
    <name type="scientific">Aporhodopirellula aestuarii</name>
    <dbReference type="NCBI Taxonomy" id="2950107"/>
    <lineage>
        <taxon>Bacteria</taxon>
        <taxon>Pseudomonadati</taxon>
        <taxon>Planctomycetota</taxon>
        <taxon>Planctomycetia</taxon>
        <taxon>Pirellulales</taxon>
        <taxon>Pirellulaceae</taxon>
        <taxon>Aporhodopirellula</taxon>
    </lineage>
</organism>
<evidence type="ECO:0000259" key="2">
    <source>
        <dbReference type="SMART" id="SM00226"/>
    </source>
</evidence>
<evidence type="ECO:0000313" key="4">
    <source>
        <dbReference type="Proteomes" id="UP001202961"/>
    </source>
</evidence>
<dbReference type="RefSeq" id="WP_250932357.1">
    <property type="nucleotide sequence ID" value="NZ_JAMQBK010000086.1"/>
</dbReference>
<proteinExistence type="predicted"/>
<keyword evidence="4" id="KW-1185">Reference proteome</keyword>
<reference evidence="3 4" key="1">
    <citation type="journal article" date="2022" name="Syst. Appl. Microbiol.">
        <title>Rhodopirellula aestuarii sp. nov., a novel member of the genus Rhodopirellula isolated from brackish sediments collected in the Tagus River estuary, Portugal.</title>
        <authorList>
            <person name="Vitorino I.R."/>
            <person name="Klimek D."/>
            <person name="Calusinska M."/>
            <person name="Lobo-da-Cunha A."/>
            <person name="Vasconcelos V."/>
            <person name="Lage O.M."/>
        </authorList>
    </citation>
    <scope>NUCLEOTIDE SEQUENCE [LARGE SCALE GENOMIC DNA]</scope>
    <source>
        <strain evidence="3 4">ICT_H3.1</strain>
    </source>
</reference>
<dbReference type="Pfam" id="PF01451">
    <property type="entry name" value="LMWPc"/>
    <property type="match status" value="1"/>
</dbReference>
<dbReference type="Gene3D" id="3.40.50.2300">
    <property type="match status" value="1"/>
</dbReference>
<dbReference type="PANTHER" id="PTHR43428">
    <property type="entry name" value="ARSENATE REDUCTASE"/>
    <property type="match status" value="1"/>
</dbReference>
<dbReference type="SUPFAM" id="SSF52788">
    <property type="entry name" value="Phosphotyrosine protein phosphatases I"/>
    <property type="match status" value="1"/>
</dbReference>
<dbReference type="InterPro" id="IPR036196">
    <property type="entry name" value="Ptyr_pPase_sf"/>
</dbReference>